<dbReference type="AlphaFoldDB" id="A0A5B2W292"/>
<proteinExistence type="predicted"/>
<reference evidence="1 2" key="1">
    <citation type="submission" date="2019-09" db="EMBL/GenBank/DDBJ databases">
        <title>Chitinophaga ginsengihumi sp. nov., isolated from soil of ginseng rhizosphere.</title>
        <authorList>
            <person name="Lee J."/>
        </authorList>
    </citation>
    <scope>NUCLEOTIDE SEQUENCE [LARGE SCALE GENOMIC DNA]</scope>
    <source>
        <strain evidence="1 2">BN140078</strain>
    </source>
</reference>
<protein>
    <recommendedName>
        <fullName evidence="3">LysM domain-containing protein</fullName>
    </recommendedName>
</protein>
<sequence length="91" mass="9849">MPVIKRHQTLADFATQYTGSIQGLVQVAQLNGLSMTDDIAPGTDLVTGEVIDVRNSTQTTGDEIATIGRVLEPEQLEGIGYWIISLDFKVS</sequence>
<organism evidence="1 2">
    <name type="scientific">Chitinophaga agrisoli</name>
    <dbReference type="NCBI Taxonomy" id="2607653"/>
    <lineage>
        <taxon>Bacteria</taxon>
        <taxon>Pseudomonadati</taxon>
        <taxon>Bacteroidota</taxon>
        <taxon>Chitinophagia</taxon>
        <taxon>Chitinophagales</taxon>
        <taxon>Chitinophagaceae</taxon>
        <taxon>Chitinophaga</taxon>
    </lineage>
</organism>
<reference evidence="1 2" key="2">
    <citation type="submission" date="2019-09" db="EMBL/GenBank/DDBJ databases">
        <authorList>
            <person name="Jin C."/>
        </authorList>
    </citation>
    <scope>NUCLEOTIDE SEQUENCE [LARGE SCALE GENOMIC DNA]</scope>
    <source>
        <strain evidence="1 2">BN140078</strain>
    </source>
</reference>
<evidence type="ECO:0000313" key="1">
    <source>
        <dbReference type="EMBL" id="KAA2245485.1"/>
    </source>
</evidence>
<gene>
    <name evidence="1" type="ORF">F0L74_05880</name>
</gene>
<evidence type="ECO:0000313" key="2">
    <source>
        <dbReference type="Proteomes" id="UP000324611"/>
    </source>
</evidence>
<name>A0A5B2W292_9BACT</name>
<dbReference type="RefSeq" id="WP_149836874.1">
    <property type="nucleotide sequence ID" value="NZ_VUOC01000001.1"/>
</dbReference>
<evidence type="ECO:0008006" key="3">
    <source>
        <dbReference type="Google" id="ProtNLM"/>
    </source>
</evidence>
<comment type="caution">
    <text evidence="1">The sequence shown here is derived from an EMBL/GenBank/DDBJ whole genome shotgun (WGS) entry which is preliminary data.</text>
</comment>
<accession>A0A5B2W292</accession>
<dbReference type="Proteomes" id="UP000324611">
    <property type="component" value="Unassembled WGS sequence"/>
</dbReference>
<keyword evidence="2" id="KW-1185">Reference proteome</keyword>
<dbReference type="EMBL" id="VUOC01000001">
    <property type="protein sequence ID" value="KAA2245485.1"/>
    <property type="molecule type" value="Genomic_DNA"/>
</dbReference>